<dbReference type="EMBL" id="CH671977">
    <property type="protein sequence ID" value="KOB60830.1"/>
    <property type="molecule type" value="Genomic_DNA"/>
</dbReference>
<dbReference type="AlphaFoldDB" id="A0A0L7KCM6"/>
<reference evidence="3 4" key="1">
    <citation type="submission" date="2006-03" db="EMBL/GenBank/DDBJ databases">
        <title>Annotation of Plasmodium falciparum HB3.</title>
        <authorList>
            <consortium name="The Broad Institute Genome Sequencing Platform"/>
            <person name="Volkman S.K."/>
            <person name="Neafsey D.E."/>
            <person name="Dash A.P."/>
            <person name="Chitnis C.E."/>
            <person name="Hartl D.L."/>
            <person name="Young S.K."/>
            <person name="Zeng Q."/>
            <person name="Koehrsen M."/>
            <person name="Alvarado L."/>
            <person name="Berlin A."/>
            <person name="Borenstein D."/>
            <person name="Chapman S.B."/>
            <person name="Chen Z."/>
            <person name="Engels R."/>
            <person name="Freedman E."/>
            <person name="Gellesch M."/>
            <person name="Goldberg J."/>
            <person name="Griggs A."/>
            <person name="Gujja S."/>
            <person name="Heilman E.R."/>
            <person name="Heiman D.I."/>
            <person name="Howarth C."/>
            <person name="Jen D."/>
            <person name="Larson L."/>
            <person name="Mehta T."/>
            <person name="Neiman D."/>
            <person name="Park D."/>
            <person name="Pearson M."/>
            <person name="Roberts A."/>
            <person name="Saif S."/>
            <person name="Shea T."/>
            <person name="Shenoy N."/>
            <person name="Sisk P."/>
            <person name="Stolte C."/>
            <person name="Sykes S."/>
            <person name="Walk T."/>
            <person name="White J."/>
            <person name="Yandava C."/>
            <person name="Haas B."/>
            <person name="Henn M.R."/>
            <person name="Nusbaum C."/>
            <person name="Birren B."/>
        </authorList>
    </citation>
    <scope>NUCLEOTIDE SEQUENCE [LARGE SCALE GENOMIC DNA]</scope>
    <source>
        <strain evidence="3">HB3</strain>
    </source>
</reference>
<evidence type="ECO:0000259" key="2">
    <source>
        <dbReference type="Pfam" id="PF09687"/>
    </source>
</evidence>
<feature type="compositionally biased region" description="Basic and acidic residues" evidence="1">
    <location>
        <begin position="513"/>
        <end position="563"/>
    </location>
</feature>
<organism evidence="3 4">
    <name type="scientific">Plasmodium falciparum (isolate HB3)</name>
    <dbReference type="NCBI Taxonomy" id="137071"/>
    <lineage>
        <taxon>Eukaryota</taxon>
        <taxon>Sar</taxon>
        <taxon>Alveolata</taxon>
        <taxon>Apicomplexa</taxon>
        <taxon>Aconoidasida</taxon>
        <taxon>Haemosporida</taxon>
        <taxon>Plasmodiidae</taxon>
        <taxon>Plasmodium</taxon>
        <taxon>Plasmodium (Laverania)</taxon>
    </lineage>
</organism>
<dbReference type="NCBIfam" id="TIGR01639">
    <property type="entry name" value="P_fal_TIGR01639"/>
    <property type="match status" value="2"/>
</dbReference>
<feature type="domain" description="Plasmodium RESA N-terminal" evidence="2">
    <location>
        <begin position="823"/>
        <end position="947"/>
    </location>
</feature>
<feature type="region of interest" description="Disordered" evidence="1">
    <location>
        <begin position="490"/>
        <end position="563"/>
    </location>
</feature>
<evidence type="ECO:0000256" key="1">
    <source>
        <dbReference type="SAM" id="MobiDB-lite"/>
    </source>
</evidence>
<dbReference type="PANTHER" id="PTHR36193:SF23">
    <property type="entry name" value="PHISTB DOMAIN-CONTAINING RESA-LIKE PROTEIN 1"/>
    <property type="match status" value="1"/>
</dbReference>
<name>A0A0L7KCM6_PLAFX</name>
<dbReference type="InterPro" id="IPR006526">
    <property type="entry name" value="Export_prot_PHISTa/b/c"/>
</dbReference>
<reference evidence="4" key="2">
    <citation type="submission" date="2006-03" db="EMBL/GenBank/DDBJ databases">
        <title>The genome sequence of the Plasmodium falciparum HB3.</title>
        <authorList>
            <consortium name="The Broad Institute Genome Sequencing Platform"/>
            <person name="Birren B."/>
            <person name="Lander E."/>
            <person name="Galagan J."/>
            <person name="Nusbaum C."/>
            <person name="Devon K."/>
            <person name="Henn M."/>
            <person name="Jaffe D."/>
            <person name="Butler J."/>
            <person name="Alvarez P."/>
            <person name="Gnerre S."/>
            <person name="Grabherr M."/>
            <person name="Kleber M."/>
            <person name="Mauceli E."/>
            <person name="Brockman W."/>
            <person name="MacCallum I.A."/>
            <person name="Rounsley S."/>
            <person name="Young S."/>
            <person name="LaButti K."/>
            <person name="Pushparaj V."/>
            <person name="DeCaprio D."/>
            <person name="Crawford M."/>
            <person name="Koehrsen M."/>
            <person name="Engels R."/>
            <person name="Montgomery P."/>
            <person name="Pearson M."/>
            <person name="Howarth C."/>
            <person name="Larson L."/>
            <person name="Luoma S."/>
            <person name="White J."/>
            <person name="Kodira C."/>
            <person name="Zeng Q."/>
            <person name="Oleary S."/>
            <person name="Yandava C."/>
            <person name="Alvarado L."/>
            <person name="Wirth D."/>
            <person name="Volkman S."/>
            <person name="Hartl D."/>
        </authorList>
    </citation>
    <scope>NUCLEOTIDE SEQUENCE [LARGE SCALE GENOMIC DNA]</scope>
</reference>
<protein>
    <recommendedName>
        <fullName evidence="2">Plasmodium RESA N-terminal domain-containing protein</fullName>
    </recommendedName>
</protein>
<proteinExistence type="predicted"/>
<dbReference type="OrthoDB" id="384212at2759"/>
<dbReference type="Gene3D" id="6.10.280.180">
    <property type="entry name" value="Plasmodium RESA, N-terminal helical domain"/>
    <property type="match status" value="2"/>
</dbReference>
<feature type="region of interest" description="Disordered" evidence="1">
    <location>
        <begin position="591"/>
        <end position="613"/>
    </location>
</feature>
<accession>A0A0L7KCM6</accession>
<sequence length="977" mass="118100">MKKSRILSEYQCIENYNFEEKDENFSNDDIFKNDEKSEYNYSGNVVEDFNFYMDKMNETDDKWIIEKKNIKNDICIKNDPYNKLIFGDTSPDLSESEFNEFINNLDDYVNKNEMYIIWNYVNSKEKFKYLNMQQNIKSYCENLAYNYDIPKDIERNEWLKAYYYMTDILLINENKFHNYFYHLISYGKCDKNFFLEVIDIHINSWRNIRRSMNNLWTKKLNDTFKNHPYKEYLYEDSYIKLVSQYNHIFTRILSEINLKGEHNDKRKNSNINTGMNRPHIKTKNMDNINIKSSNVNNINANATSSNNIMLNNFPKFNEIENNNKNDIHNNMFYSFYNNKNDNNEINDGNNILSFNDYIWKKHVQMNKTNLNSDLDIITKKLESFTLKDDKQFGDTTINYDYCFDNRFSTSSKGDESNNMNYERNDHFVEYQNVGVDEMACGTTQGTDDLRHHNSNTTDYSGYSTDELDEETSDENCEGYKKIEKYKRYNRYKRNKERKRTSENTTNNKNISNRNDRMGNKNISHRNDRMGNKNISHRNDRMGNENISHRNDRMGNKNISHRNDRMGNEKISHRNDRMGNEKISHRNDRMGNEKISHRNNRSNIKNGLNNEDRQNKRHRINNVQKRNGFCKEHMAYESDDLFKENGDPFNENSQKCYRCRNEKNHIRKNNEETNIKLKTEHKTHKESSNSSITNIDTNNSTNSSINELSSYKNRKIKNINEDKSFSEEQTKMNKYFKNNKQKNLGSSYHSQFLDDYDDYPDEKIFANIPKKKNQNRNNISSKKMNKKIKVEEVKYNEIVFDELEDEVLEDNLMNLKQYEYHRTLSEEEFYKMIDTLGNVLCNKDMLYIFNFINSFERKKYLIMQEDFNIYCEWYSSVNKIPVNVKQKYMIKIAFYQTKDYLDLESTFYYNFYSFINRTYVIDKQDFILKLNEIKTIWKNYRLEKMEYWKKYLSSKFKKYKRNAYIRRTCIKYSDLFFL</sequence>
<evidence type="ECO:0000313" key="4">
    <source>
        <dbReference type="Proteomes" id="UP000054289"/>
    </source>
</evidence>
<dbReference type="KEGG" id="pfh:PFHG_02613"/>
<dbReference type="PANTHER" id="PTHR36193">
    <property type="entry name" value="PHISTB DOMAIN-CONTAINING RESA-LIKE PROTEIN 1"/>
    <property type="match status" value="1"/>
</dbReference>
<feature type="compositionally biased region" description="Low complexity" evidence="1">
    <location>
        <begin position="502"/>
        <end position="512"/>
    </location>
</feature>
<feature type="domain" description="Plasmodium RESA N-terminal" evidence="2">
    <location>
        <begin position="93"/>
        <end position="216"/>
    </location>
</feature>
<dbReference type="Proteomes" id="UP000054289">
    <property type="component" value="Unassembled WGS sequence"/>
</dbReference>
<feature type="compositionally biased region" description="Acidic residues" evidence="1">
    <location>
        <begin position="465"/>
        <end position="475"/>
    </location>
</feature>
<evidence type="ECO:0000313" key="3">
    <source>
        <dbReference type="EMBL" id="KOB60830.1"/>
    </source>
</evidence>
<dbReference type="Pfam" id="PF09687">
    <property type="entry name" value="PRESAN"/>
    <property type="match status" value="2"/>
</dbReference>
<gene>
    <name evidence="3" type="ORF">PFHG_02613</name>
</gene>
<dbReference type="InterPro" id="IPR019111">
    <property type="entry name" value="PRESA_N"/>
</dbReference>
<dbReference type="InterPro" id="IPR044885">
    <property type="entry name" value="PRESA_N_sf"/>
</dbReference>
<dbReference type="OMA" id="NHIFTRI"/>
<feature type="region of interest" description="Disordered" evidence="1">
    <location>
        <begin position="444"/>
        <end position="475"/>
    </location>
</feature>